<name>A0ABQ9IAL7_9NEOP</name>
<proteinExistence type="predicted"/>
<comment type="caution">
    <text evidence="1">The sequence shown here is derived from an EMBL/GenBank/DDBJ whole genome shotgun (WGS) entry which is preliminary data.</text>
</comment>
<dbReference type="Proteomes" id="UP001159363">
    <property type="component" value="Chromosome 2"/>
</dbReference>
<reference evidence="1 2" key="1">
    <citation type="submission" date="2023-02" db="EMBL/GenBank/DDBJ databases">
        <title>LHISI_Scaffold_Assembly.</title>
        <authorList>
            <person name="Stuart O.P."/>
            <person name="Cleave R."/>
            <person name="Magrath M.J.L."/>
            <person name="Mikheyev A.S."/>
        </authorList>
    </citation>
    <scope>NUCLEOTIDE SEQUENCE [LARGE SCALE GENOMIC DNA]</scope>
    <source>
        <strain evidence="1">Daus_M_001</strain>
        <tissue evidence="1">Leg muscle</tissue>
    </source>
</reference>
<organism evidence="1 2">
    <name type="scientific">Dryococelus australis</name>
    <dbReference type="NCBI Taxonomy" id="614101"/>
    <lineage>
        <taxon>Eukaryota</taxon>
        <taxon>Metazoa</taxon>
        <taxon>Ecdysozoa</taxon>
        <taxon>Arthropoda</taxon>
        <taxon>Hexapoda</taxon>
        <taxon>Insecta</taxon>
        <taxon>Pterygota</taxon>
        <taxon>Neoptera</taxon>
        <taxon>Polyneoptera</taxon>
        <taxon>Phasmatodea</taxon>
        <taxon>Verophasmatodea</taxon>
        <taxon>Anareolatae</taxon>
        <taxon>Phasmatidae</taxon>
        <taxon>Eurycanthinae</taxon>
        <taxon>Dryococelus</taxon>
    </lineage>
</organism>
<gene>
    <name evidence="1" type="ORF">PR048_006304</name>
</gene>
<protein>
    <submittedName>
        <fullName evidence="1">Uncharacterized protein</fullName>
    </submittedName>
</protein>
<evidence type="ECO:0000313" key="2">
    <source>
        <dbReference type="Proteomes" id="UP001159363"/>
    </source>
</evidence>
<accession>A0ABQ9IAL7</accession>
<keyword evidence="2" id="KW-1185">Reference proteome</keyword>
<dbReference type="EMBL" id="JARBHB010000002">
    <property type="protein sequence ID" value="KAJ8893704.1"/>
    <property type="molecule type" value="Genomic_DNA"/>
</dbReference>
<sequence>MVQGKVFPVRLPIVWQKAFRQEMDCLISCHLKQHAYCDSIPPLATTHDKIKAVSEVQSILSDSSHGDRGAVTCSQHMFTETTHDDAVSDVLKPQTTQRIQFQMSSSLKLHMMLPQVSSSLKLQMMLPQMSSRFKLHMMMQSHMSSSLKLHLMMQPLKISSPYILKLKTTHCDGGTVSGILPILPQFAHTEYVDKPHQLSNIDHVVKLTALKKVAPIISLNSQPVRIDQVNNCIAMKVIITSALFLAHQGLAFRANANDGDFCQLLLLRENNIPELNNFTQK</sequence>
<evidence type="ECO:0000313" key="1">
    <source>
        <dbReference type="EMBL" id="KAJ8893704.1"/>
    </source>
</evidence>